<comment type="caution">
    <text evidence="1">The sequence shown here is derived from an EMBL/GenBank/DDBJ whole genome shotgun (WGS) entry which is preliminary data.</text>
</comment>
<sequence>MNKVIVGAVAGLVLVGGVGTAAAVTGGFGLFGNDYELQAEVNGAGKAGQISITWPGDATPTVADKDFALPWTQTRRKKSGTVTVEATGVAEGTTCRIVDKGVEVAKSTAANGKVACTAVVKE</sequence>
<name>A0A2T0TDD5_9PSEU</name>
<keyword evidence="2" id="KW-1185">Reference proteome</keyword>
<evidence type="ECO:0000313" key="1">
    <source>
        <dbReference type="EMBL" id="PRY43675.1"/>
    </source>
</evidence>
<evidence type="ECO:0000313" key="2">
    <source>
        <dbReference type="Proteomes" id="UP000239494"/>
    </source>
</evidence>
<evidence type="ECO:0008006" key="3">
    <source>
        <dbReference type="Google" id="ProtNLM"/>
    </source>
</evidence>
<accession>A0A2T0TDD5</accession>
<protein>
    <recommendedName>
        <fullName evidence="3">MmpS family membrane protein</fullName>
    </recommendedName>
</protein>
<reference evidence="1 2" key="1">
    <citation type="submission" date="2018-03" db="EMBL/GenBank/DDBJ databases">
        <title>Genomic Encyclopedia of Archaeal and Bacterial Type Strains, Phase II (KMG-II): from individual species to whole genera.</title>
        <authorList>
            <person name="Goeker M."/>
        </authorList>
    </citation>
    <scope>NUCLEOTIDE SEQUENCE [LARGE SCALE GENOMIC DNA]</scope>
    <source>
        <strain evidence="1 2">DSM 44720</strain>
    </source>
</reference>
<dbReference type="InterPro" id="IPR038468">
    <property type="entry name" value="MmpS_C"/>
</dbReference>
<dbReference type="EMBL" id="PVTF01000003">
    <property type="protein sequence ID" value="PRY43675.1"/>
    <property type="molecule type" value="Genomic_DNA"/>
</dbReference>
<organism evidence="1 2">
    <name type="scientific">Umezawaea tangerina</name>
    <dbReference type="NCBI Taxonomy" id="84725"/>
    <lineage>
        <taxon>Bacteria</taxon>
        <taxon>Bacillati</taxon>
        <taxon>Actinomycetota</taxon>
        <taxon>Actinomycetes</taxon>
        <taxon>Pseudonocardiales</taxon>
        <taxon>Pseudonocardiaceae</taxon>
        <taxon>Umezawaea</taxon>
    </lineage>
</organism>
<dbReference type="Proteomes" id="UP000239494">
    <property type="component" value="Unassembled WGS sequence"/>
</dbReference>
<gene>
    <name evidence="1" type="ORF">CLV43_103422</name>
</gene>
<dbReference type="AlphaFoldDB" id="A0A2T0TDD5"/>
<dbReference type="Gene3D" id="2.60.40.2880">
    <property type="entry name" value="MmpS1-5, C-terminal soluble domain"/>
    <property type="match status" value="1"/>
</dbReference>
<dbReference type="RefSeq" id="WP_106187215.1">
    <property type="nucleotide sequence ID" value="NZ_PVTF01000003.1"/>
</dbReference>
<proteinExistence type="predicted"/>